<protein>
    <submittedName>
        <fullName evidence="1">(northern house mosquito) hypothetical protein</fullName>
    </submittedName>
</protein>
<reference evidence="1" key="1">
    <citation type="submission" date="2021-05" db="EMBL/GenBank/DDBJ databases">
        <authorList>
            <person name="Alioto T."/>
            <person name="Alioto T."/>
            <person name="Gomez Garrido J."/>
        </authorList>
    </citation>
    <scope>NUCLEOTIDE SEQUENCE</scope>
</reference>
<dbReference type="EMBL" id="HBUE01053205">
    <property type="protein sequence ID" value="CAG6465367.1"/>
    <property type="molecule type" value="Transcribed_RNA"/>
</dbReference>
<proteinExistence type="predicted"/>
<dbReference type="AlphaFoldDB" id="A0A8D8B2Q9"/>
<name>A0A8D8B2Q9_CULPI</name>
<evidence type="ECO:0000313" key="1">
    <source>
        <dbReference type="EMBL" id="CAG6465367.1"/>
    </source>
</evidence>
<sequence length="154" mass="17853">MDALPEAVAALLNAVQELEQCHQEMVQLQALVVQSMQQRDRLYIPTSELMDRMAQGDLALLDAWNEEFSMFAHFALQTNYLKDALRGLMVRSRVLLRVVHESSRSVMVADDTILPPSPGNLLNRREWNLREFEEWWDDYLSGLVIESNDNISRY</sequence>
<organism evidence="1">
    <name type="scientific">Culex pipiens</name>
    <name type="common">House mosquito</name>
    <dbReference type="NCBI Taxonomy" id="7175"/>
    <lineage>
        <taxon>Eukaryota</taxon>
        <taxon>Metazoa</taxon>
        <taxon>Ecdysozoa</taxon>
        <taxon>Arthropoda</taxon>
        <taxon>Hexapoda</taxon>
        <taxon>Insecta</taxon>
        <taxon>Pterygota</taxon>
        <taxon>Neoptera</taxon>
        <taxon>Endopterygota</taxon>
        <taxon>Diptera</taxon>
        <taxon>Nematocera</taxon>
        <taxon>Culicoidea</taxon>
        <taxon>Culicidae</taxon>
        <taxon>Culicinae</taxon>
        <taxon>Culicini</taxon>
        <taxon>Culex</taxon>
        <taxon>Culex</taxon>
    </lineage>
</organism>
<accession>A0A8D8B2Q9</accession>